<dbReference type="AlphaFoldDB" id="A0AAJ4XIJ9"/>
<protein>
    <recommendedName>
        <fullName evidence="2">Myb-like domain-containing protein</fullName>
    </recommendedName>
</protein>
<evidence type="ECO:0000313" key="4">
    <source>
        <dbReference type="Proteomes" id="UP001294444"/>
    </source>
</evidence>
<reference evidence="3" key="1">
    <citation type="submission" date="2023-10" db="EMBL/GenBank/DDBJ databases">
        <authorList>
            <person name="Guldener U."/>
        </authorList>
    </citation>
    <scope>NUCLEOTIDE SEQUENCE</scope>
    <source>
        <strain evidence="3">Mp4</strain>
    </source>
</reference>
<organism evidence="3 4">
    <name type="scientific">Melanopsichium pennsylvanicum</name>
    <dbReference type="NCBI Taxonomy" id="63383"/>
    <lineage>
        <taxon>Eukaryota</taxon>
        <taxon>Fungi</taxon>
        <taxon>Dikarya</taxon>
        <taxon>Basidiomycota</taxon>
        <taxon>Ustilaginomycotina</taxon>
        <taxon>Ustilaginomycetes</taxon>
        <taxon>Ustilaginales</taxon>
        <taxon>Ustilaginaceae</taxon>
        <taxon>Melanopsichium</taxon>
    </lineage>
</organism>
<dbReference type="Gene3D" id="1.10.10.60">
    <property type="entry name" value="Homeodomain-like"/>
    <property type="match status" value="1"/>
</dbReference>
<feature type="region of interest" description="Disordered" evidence="1">
    <location>
        <begin position="30"/>
        <end position="90"/>
    </location>
</feature>
<feature type="domain" description="Myb-like" evidence="2">
    <location>
        <begin position="90"/>
        <end position="152"/>
    </location>
</feature>
<sequence length="405" mass="45851">MSNPSDTIDLTQLSGAADILTFDPETHAANDAAVYGSPPPSQALSRGLPYSRAPSSKRVPSPGPLQLPSSSVIYSHPSNQTHRRRHTPHWKPEENEILIRAIHQHSPAAAVDKAEGRARWKRVRETHNRVCVLRCYSERSMESLKQQWRKLIKEHTGDEAVQCRASGTIHISSELADMIANQVHLLNDIRRSRSSRQTPQHLQRHQAVAVAREFQQISSLNAMHTLSQRRAMASSEQGDSFETSTDNSPQPTRRQQVQQDTSVIDALSNHFERHAAQQEQLTEARNAYLERKISMMHETAELQKAESQARIEYLKAKTETIQTNYDSIEALKRSYEVTAKAYEDRFNRLETMLGSMMSQFSLLTQSGALSSDSLDPGTPRSRRRHTPSPSTTPTRRSQRSVRPRR</sequence>
<dbReference type="CDD" id="cd00167">
    <property type="entry name" value="SANT"/>
    <property type="match status" value="1"/>
</dbReference>
<gene>
    <name evidence="3" type="ORF">MEPE_01398</name>
</gene>
<evidence type="ECO:0000313" key="3">
    <source>
        <dbReference type="EMBL" id="SNX82692.1"/>
    </source>
</evidence>
<dbReference type="InterPro" id="IPR001005">
    <property type="entry name" value="SANT/Myb"/>
</dbReference>
<dbReference type="PROSITE" id="PS50090">
    <property type="entry name" value="MYB_LIKE"/>
    <property type="match status" value="1"/>
</dbReference>
<feature type="compositionally biased region" description="Basic residues" evidence="1">
    <location>
        <begin position="396"/>
        <end position="405"/>
    </location>
</feature>
<comment type="caution">
    <text evidence="3">The sequence shown here is derived from an EMBL/GenBank/DDBJ whole genome shotgun (WGS) entry which is preliminary data.</text>
</comment>
<proteinExistence type="predicted"/>
<feature type="region of interest" description="Disordered" evidence="1">
    <location>
        <begin position="367"/>
        <end position="405"/>
    </location>
</feature>
<name>A0AAJ4XIJ9_9BASI</name>
<evidence type="ECO:0000259" key="2">
    <source>
        <dbReference type="PROSITE" id="PS50090"/>
    </source>
</evidence>
<accession>A0AAJ4XIJ9</accession>
<keyword evidence="4" id="KW-1185">Reference proteome</keyword>
<dbReference type="Proteomes" id="UP001294444">
    <property type="component" value="Unassembled WGS sequence"/>
</dbReference>
<evidence type="ECO:0000256" key="1">
    <source>
        <dbReference type="SAM" id="MobiDB-lite"/>
    </source>
</evidence>
<dbReference type="EMBL" id="OAPG01000002">
    <property type="protein sequence ID" value="SNX82692.1"/>
    <property type="molecule type" value="Genomic_DNA"/>
</dbReference>
<feature type="region of interest" description="Disordered" evidence="1">
    <location>
        <begin position="227"/>
        <end position="260"/>
    </location>
</feature>